<evidence type="ECO:0000256" key="8">
    <source>
        <dbReference type="ARBA" id="ARBA00004906"/>
    </source>
</evidence>
<dbReference type="CDD" id="cd10002">
    <property type="entry name" value="HDAC10_HDAC6-dom1"/>
    <property type="match status" value="1"/>
</dbReference>
<comment type="similarity">
    <text evidence="9">Belongs to the histone deacetylase family. HD type 2 subfamily.</text>
</comment>
<dbReference type="Proteomes" id="UP001378592">
    <property type="component" value="Unassembled WGS sequence"/>
</dbReference>
<dbReference type="Pfam" id="PF02148">
    <property type="entry name" value="zf-UBP"/>
    <property type="match status" value="1"/>
</dbReference>
<evidence type="ECO:0000256" key="10">
    <source>
        <dbReference type="ARBA" id="ARBA00022481"/>
    </source>
</evidence>
<keyword evidence="15" id="KW-0479">Metal-binding</keyword>
<evidence type="ECO:0000256" key="33">
    <source>
        <dbReference type="ARBA" id="ARBA00082852"/>
    </source>
</evidence>
<evidence type="ECO:0000256" key="28">
    <source>
        <dbReference type="ARBA" id="ARBA00023273"/>
    </source>
</evidence>
<dbReference type="SUPFAM" id="SSF52768">
    <property type="entry name" value="Arginase/deacetylase"/>
    <property type="match status" value="3"/>
</dbReference>
<keyword evidence="19" id="KW-0378">Hydrolase</keyword>
<feature type="domain" description="UBP-type" evidence="36">
    <location>
        <begin position="1242"/>
        <end position="1342"/>
    </location>
</feature>
<dbReference type="GO" id="GO:0040029">
    <property type="term" value="P:epigenetic regulation of gene expression"/>
    <property type="evidence" value="ECO:0007669"/>
    <property type="project" value="TreeGrafter"/>
</dbReference>
<feature type="region of interest" description="Disordered" evidence="35">
    <location>
        <begin position="1"/>
        <end position="59"/>
    </location>
</feature>
<evidence type="ECO:0000256" key="2">
    <source>
        <dbReference type="ARBA" id="ARBA00004120"/>
    </source>
</evidence>
<keyword evidence="14" id="KW-0808">Transferase</keyword>
<dbReference type="FunFam" id="3.30.40.10:FF:000342">
    <property type="entry name" value="Histone deacetylase 6"/>
    <property type="match status" value="1"/>
</dbReference>
<keyword evidence="13" id="KW-0597">Phosphoprotein</keyword>
<dbReference type="GO" id="GO:0003779">
    <property type="term" value="F:actin binding"/>
    <property type="evidence" value="ECO:0007669"/>
    <property type="project" value="UniProtKB-KW"/>
</dbReference>
<evidence type="ECO:0000256" key="12">
    <source>
        <dbReference type="ARBA" id="ARBA00022491"/>
    </source>
</evidence>
<evidence type="ECO:0000256" key="35">
    <source>
        <dbReference type="SAM" id="MobiDB-lite"/>
    </source>
</evidence>
<gene>
    <name evidence="37" type="ORF">R5R35_004338</name>
</gene>
<evidence type="ECO:0000256" key="24">
    <source>
        <dbReference type="ARBA" id="ARBA00023163"/>
    </source>
</evidence>
<dbReference type="InterPro" id="IPR001607">
    <property type="entry name" value="Znf_UBP"/>
</dbReference>
<evidence type="ECO:0000256" key="21">
    <source>
        <dbReference type="ARBA" id="ARBA00022843"/>
    </source>
</evidence>
<keyword evidence="17 34" id="KW-0863">Zinc-finger</keyword>
<evidence type="ECO:0000256" key="22">
    <source>
        <dbReference type="ARBA" id="ARBA00022853"/>
    </source>
</evidence>
<keyword evidence="24" id="KW-0804">Transcription</keyword>
<dbReference type="GO" id="GO:0000118">
    <property type="term" value="C:histone deacetylase complex"/>
    <property type="evidence" value="ECO:0007669"/>
    <property type="project" value="TreeGrafter"/>
</dbReference>
<keyword evidence="26" id="KW-0206">Cytoskeleton</keyword>
<comment type="cofactor">
    <cofactor evidence="1">
        <name>Zn(2+)</name>
        <dbReference type="ChEBI" id="CHEBI:29105"/>
    </cofactor>
</comment>
<evidence type="ECO:0000256" key="13">
    <source>
        <dbReference type="ARBA" id="ARBA00022553"/>
    </source>
</evidence>
<dbReference type="GO" id="GO:0043204">
    <property type="term" value="C:perikaryon"/>
    <property type="evidence" value="ECO:0007669"/>
    <property type="project" value="UniProtKB-SubCell"/>
</dbReference>
<dbReference type="GO" id="GO:0051129">
    <property type="term" value="P:negative regulation of cellular component organization"/>
    <property type="evidence" value="ECO:0007669"/>
    <property type="project" value="UniProtKB-ARBA"/>
</dbReference>
<keyword evidence="11" id="KW-0963">Cytoplasm</keyword>
<dbReference type="Pfam" id="PF00850">
    <property type="entry name" value="Hist_deacetyl"/>
    <property type="match status" value="3"/>
</dbReference>
<evidence type="ECO:0000256" key="29">
    <source>
        <dbReference type="ARBA" id="ARBA00048287"/>
    </source>
</evidence>
<dbReference type="GO" id="GO:0016740">
    <property type="term" value="F:transferase activity"/>
    <property type="evidence" value="ECO:0007669"/>
    <property type="project" value="UniProtKB-KW"/>
</dbReference>
<dbReference type="PROSITE" id="PS50271">
    <property type="entry name" value="ZF_UBP"/>
    <property type="match status" value="1"/>
</dbReference>
<feature type="compositionally biased region" description="Basic and acidic residues" evidence="35">
    <location>
        <begin position="1178"/>
        <end position="1198"/>
    </location>
</feature>
<evidence type="ECO:0000256" key="5">
    <source>
        <dbReference type="ARBA" id="ARBA00004300"/>
    </source>
</evidence>
<dbReference type="PANTHER" id="PTHR10625:SF38">
    <property type="entry name" value="HISTONE DEACETYLASE 6, ISOFORM G"/>
    <property type="match status" value="1"/>
</dbReference>
<dbReference type="GO" id="GO:0032886">
    <property type="term" value="P:regulation of microtubule-based process"/>
    <property type="evidence" value="ECO:0007669"/>
    <property type="project" value="UniProtKB-ARBA"/>
</dbReference>
<dbReference type="Gene3D" id="3.30.40.10">
    <property type="entry name" value="Zinc/RING finger domain, C3HC4 (zinc finger)"/>
    <property type="match status" value="1"/>
</dbReference>
<dbReference type="GO" id="GO:0008270">
    <property type="term" value="F:zinc ion binding"/>
    <property type="evidence" value="ECO:0007669"/>
    <property type="project" value="UniProtKB-KW"/>
</dbReference>
<keyword evidence="27" id="KW-0539">Nucleus</keyword>
<evidence type="ECO:0000256" key="32">
    <source>
        <dbReference type="ARBA" id="ARBA00068733"/>
    </source>
</evidence>
<keyword evidence="21" id="KW-0832">Ubl conjugation</keyword>
<evidence type="ECO:0000313" key="38">
    <source>
        <dbReference type="Proteomes" id="UP001378592"/>
    </source>
</evidence>
<proteinExistence type="inferred from homology"/>
<comment type="caution">
    <text evidence="37">The sequence shown here is derived from an EMBL/GenBank/DDBJ whole genome shotgun (WGS) entry which is preliminary data.</text>
</comment>
<accession>A0AAN9Z3N2</accession>
<keyword evidence="10" id="KW-0488">Methylation</keyword>
<keyword evidence="28" id="KW-0966">Cell projection</keyword>
<evidence type="ECO:0000259" key="36">
    <source>
        <dbReference type="PROSITE" id="PS50271"/>
    </source>
</evidence>
<dbReference type="EMBL" id="JAZDUA010000232">
    <property type="protein sequence ID" value="KAK7863371.1"/>
    <property type="molecule type" value="Genomic_DNA"/>
</dbReference>
<organism evidence="37 38">
    <name type="scientific">Gryllus longicercus</name>
    <dbReference type="NCBI Taxonomy" id="2509291"/>
    <lineage>
        <taxon>Eukaryota</taxon>
        <taxon>Metazoa</taxon>
        <taxon>Ecdysozoa</taxon>
        <taxon>Arthropoda</taxon>
        <taxon>Hexapoda</taxon>
        <taxon>Insecta</taxon>
        <taxon>Pterygota</taxon>
        <taxon>Neoptera</taxon>
        <taxon>Polyneoptera</taxon>
        <taxon>Orthoptera</taxon>
        <taxon>Ensifera</taxon>
        <taxon>Gryllidea</taxon>
        <taxon>Grylloidea</taxon>
        <taxon>Gryllidae</taxon>
        <taxon>Gryllinae</taxon>
        <taxon>Gryllus</taxon>
    </lineage>
</organism>
<evidence type="ECO:0000256" key="15">
    <source>
        <dbReference type="ARBA" id="ARBA00022723"/>
    </source>
</evidence>
<evidence type="ECO:0000256" key="7">
    <source>
        <dbReference type="ARBA" id="ARBA00004489"/>
    </source>
</evidence>
<comment type="pathway">
    <text evidence="8">Protein modification; protein ubiquitination.</text>
</comment>
<evidence type="ECO:0000256" key="30">
    <source>
        <dbReference type="ARBA" id="ARBA00049136"/>
    </source>
</evidence>
<feature type="region of interest" description="Disordered" evidence="35">
    <location>
        <begin position="1169"/>
        <end position="1217"/>
    </location>
</feature>
<evidence type="ECO:0000256" key="25">
    <source>
        <dbReference type="ARBA" id="ARBA00023203"/>
    </source>
</evidence>
<feature type="compositionally biased region" description="Polar residues" evidence="35">
    <location>
        <begin position="42"/>
        <end position="53"/>
    </location>
</feature>
<dbReference type="CDD" id="cd10003">
    <property type="entry name" value="HDAC6-dom2"/>
    <property type="match status" value="1"/>
</dbReference>
<dbReference type="GO" id="GO:0141221">
    <property type="term" value="F:histone deacetylase activity, hydrolytic mechanism"/>
    <property type="evidence" value="ECO:0007669"/>
    <property type="project" value="UniProtKB-EC"/>
</dbReference>
<evidence type="ECO:0000256" key="14">
    <source>
        <dbReference type="ARBA" id="ARBA00022679"/>
    </source>
</evidence>
<evidence type="ECO:0000256" key="9">
    <source>
        <dbReference type="ARBA" id="ARBA00007738"/>
    </source>
</evidence>
<evidence type="ECO:0000256" key="34">
    <source>
        <dbReference type="PROSITE-ProRule" id="PRU00502"/>
    </source>
</evidence>
<keyword evidence="20" id="KW-0862">Zinc</keyword>
<dbReference type="InterPro" id="IPR037138">
    <property type="entry name" value="His_deacetylse_dom_sf"/>
</dbReference>
<evidence type="ECO:0000256" key="3">
    <source>
        <dbReference type="ARBA" id="ARBA00004123"/>
    </source>
</evidence>
<dbReference type="GO" id="GO:0051646">
    <property type="term" value="P:mitochondrion localization"/>
    <property type="evidence" value="ECO:0007669"/>
    <property type="project" value="UniProtKB-ARBA"/>
</dbReference>
<keyword evidence="25" id="KW-0009">Actin-binding</keyword>
<dbReference type="SUPFAM" id="SSF57850">
    <property type="entry name" value="RING/U-box"/>
    <property type="match status" value="1"/>
</dbReference>
<dbReference type="SMART" id="SM00290">
    <property type="entry name" value="ZnF_UBP"/>
    <property type="match status" value="1"/>
</dbReference>
<comment type="catalytic activity">
    <reaction evidence="30">
        <text>N(6)-acetyl-L-lysyl-[protein] + H2O = L-lysyl-[protein] + acetate</text>
        <dbReference type="Rhea" id="RHEA:58108"/>
        <dbReference type="Rhea" id="RHEA-COMP:9752"/>
        <dbReference type="Rhea" id="RHEA-COMP:10731"/>
        <dbReference type="ChEBI" id="CHEBI:15377"/>
        <dbReference type="ChEBI" id="CHEBI:29969"/>
        <dbReference type="ChEBI" id="CHEBI:30089"/>
        <dbReference type="ChEBI" id="CHEBI:61930"/>
    </reaction>
    <physiologicalReaction direction="left-to-right" evidence="30">
        <dbReference type="Rhea" id="RHEA:58109"/>
    </physiologicalReaction>
</comment>
<keyword evidence="16" id="KW-0677">Repeat</keyword>
<dbReference type="InterPro" id="IPR023696">
    <property type="entry name" value="Ureohydrolase_dom_sf"/>
</dbReference>
<keyword evidence="18" id="KW-0833">Ubl conjugation pathway</keyword>
<evidence type="ECO:0000256" key="18">
    <source>
        <dbReference type="ARBA" id="ARBA00022786"/>
    </source>
</evidence>
<comment type="catalytic activity">
    <reaction evidence="29">
        <text>N(6)-acetyl-L-lysyl-[histone] + H2O = L-lysyl-[histone] + acetate</text>
        <dbReference type="Rhea" id="RHEA:58196"/>
        <dbReference type="Rhea" id="RHEA-COMP:9845"/>
        <dbReference type="Rhea" id="RHEA-COMP:11338"/>
        <dbReference type="ChEBI" id="CHEBI:15377"/>
        <dbReference type="ChEBI" id="CHEBI:29969"/>
        <dbReference type="ChEBI" id="CHEBI:30089"/>
        <dbReference type="ChEBI" id="CHEBI:61930"/>
        <dbReference type="EC" id="3.5.1.98"/>
    </reaction>
</comment>
<evidence type="ECO:0000256" key="11">
    <source>
        <dbReference type="ARBA" id="ARBA00022490"/>
    </source>
</evidence>
<dbReference type="InterPro" id="IPR000286">
    <property type="entry name" value="HDACs"/>
</dbReference>
<evidence type="ECO:0000313" key="37">
    <source>
        <dbReference type="EMBL" id="KAK7863371.1"/>
    </source>
</evidence>
<evidence type="ECO:0000256" key="31">
    <source>
        <dbReference type="ARBA" id="ARBA00050910"/>
    </source>
</evidence>
<protein>
    <recommendedName>
        <fullName evidence="32">Protein deacetylase HDAC6</fullName>
    </recommendedName>
    <alternativeName>
        <fullName evidence="33">Tubulin-lysine deacetylase HDAC6</fullName>
    </alternativeName>
</protein>
<evidence type="ECO:0000256" key="19">
    <source>
        <dbReference type="ARBA" id="ARBA00022801"/>
    </source>
</evidence>
<keyword evidence="23" id="KW-0805">Transcription regulation</keyword>
<evidence type="ECO:0000256" key="27">
    <source>
        <dbReference type="ARBA" id="ARBA00023242"/>
    </source>
</evidence>
<dbReference type="GO" id="GO:0006950">
    <property type="term" value="P:response to stress"/>
    <property type="evidence" value="ECO:0007669"/>
    <property type="project" value="UniProtKB-ARBA"/>
</dbReference>
<dbReference type="Gene3D" id="3.40.800.20">
    <property type="entry name" value="Histone deacetylase domain"/>
    <property type="match status" value="3"/>
</dbReference>
<dbReference type="PRINTS" id="PR01270">
    <property type="entry name" value="HDASUPER"/>
</dbReference>
<keyword evidence="22" id="KW-0156">Chromatin regulator</keyword>
<dbReference type="FunFam" id="3.40.800.20:FF:000005">
    <property type="entry name" value="histone deacetylase 6"/>
    <property type="match status" value="1"/>
</dbReference>
<comment type="catalytic activity">
    <reaction evidence="31">
        <text>N(6)-acetyl-L-lysyl-[alpha-tubulin] + H2O = L-lysyl-[alpha-tubulin] + acetate</text>
        <dbReference type="Rhea" id="RHEA:21548"/>
        <dbReference type="Rhea" id="RHEA-COMP:11278"/>
        <dbReference type="Rhea" id="RHEA-COMP:11279"/>
        <dbReference type="ChEBI" id="CHEBI:15377"/>
        <dbReference type="ChEBI" id="CHEBI:29969"/>
        <dbReference type="ChEBI" id="CHEBI:30089"/>
        <dbReference type="ChEBI" id="CHEBI:61930"/>
    </reaction>
    <physiologicalReaction direction="left-to-right" evidence="31">
        <dbReference type="Rhea" id="RHEA:21549"/>
    </physiologicalReaction>
</comment>
<dbReference type="GO" id="GO:0030424">
    <property type="term" value="C:axon"/>
    <property type="evidence" value="ECO:0007669"/>
    <property type="project" value="UniProtKB-SubCell"/>
</dbReference>
<keyword evidence="38" id="KW-1185">Reference proteome</keyword>
<evidence type="ECO:0000256" key="4">
    <source>
        <dbReference type="ARBA" id="ARBA00004279"/>
    </source>
</evidence>
<evidence type="ECO:0000256" key="20">
    <source>
        <dbReference type="ARBA" id="ARBA00022833"/>
    </source>
</evidence>
<dbReference type="InterPro" id="IPR013083">
    <property type="entry name" value="Znf_RING/FYVE/PHD"/>
</dbReference>
<evidence type="ECO:0000256" key="6">
    <source>
        <dbReference type="ARBA" id="ARBA00004484"/>
    </source>
</evidence>
<comment type="subcellular location">
    <subcellularLocation>
        <location evidence="7">Cell projection</location>
        <location evidence="7">Axon</location>
    </subcellularLocation>
    <subcellularLocation>
        <location evidence="4">Cell projection</location>
        <location evidence="4">Dendrite</location>
    </subcellularLocation>
    <subcellularLocation>
        <location evidence="2">Cytoplasm</location>
        <location evidence="2">Cytoskeleton</location>
        <location evidence="2">Cilium basal body</location>
    </subcellularLocation>
    <subcellularLocation>
        <location evidence="5">Cytoplasm</location>
        <location evidence="5">Cytoskeleton</location>
        <location evidence="5">Microtubule organizing center</location>
        <location evidence="5">Centrosome</location>
    </subcellularLocation>
    <subcellularLocation>
        <location evidence="3">Nucleus</location>
    </subcellularLocation>
    <subcellularLocation>
        <location evidence="6">Perikaryon</location>
    </subcellularLocation>
</comment>
<evidence type="ECO:0000256" key="16">
    <source>
        <dbReference type="ARBA" id="ARBA00022737"/>
    </source>
</evidence>
<evidence type="ECO:0000256" key="17">
    <source>
        <dbReference type="ARBA" id="ARBA00022771"/>
    </source>
</evidence>
<dbReference type="InterPro" id="IPR023801">
    <property type="entry name" value="His_deacetylse_dom"/>
</dbReference>
<evidence type="ECO:0000256" key="23">
    <source>
        <dbReference type="ARBA" id="ARBA00023015"/>
    </source>
</evidence>
<reference evidence="37 38" key="1">
    <citation type="submission" date="2024-03" db="EMBL/GenBank/DDBJ databases">
        <title>The genome assembly and annotation of the cricket Gryllus longicercus Weissman &amp; Gray.</title>
        <authorList>
            <person name="Szrajer S."/>
            <person name="Gray D."/>
            <person name="Ylla G."/>
        </authorList>
    </citation>
    <scope>NUCLEOTIDE SEQUENCE [LARGE SCALE GENOMIC DNA]</scope>
    <source>
        <strain evidence="37">DAG 2021-001</strain>
        <tissue evidence="37">Whole body minus gut</tissue>
    </source>
</reference>
<feature type="compositionally biased region" description="Gly residues" evidence="35">
    <location>
        <begin position="1202"/>
        <end position="1211"/>
    </location>
</feature>
<keyword evidence="12" id="KW-0678">Repressor</keyword>
<dbReference type="GO" id="GO:0030425">
    <property type="term" value="C:dendrite"/>
    <property type="evidence" value="ECO:0007669"/>
    <property type="project" value="UniProtKB-SubCell"/>
</dbReference>
<name>A0AAN9Z3N2_9ORTH</name>
<evidence type="ECO:0000256" key="26">
    <source>
        <dbReference type="ARBA" id="ARBA00023212"/>
    </source>
</evidence>
<dbReference type="PANTHER" id="PTHR10625">
    <property type="entry name" value="HISTONE DEACETYLASE HDAC1-RELATED"/>
    <property type="match status" value="1"/>
</dbReference>
<evidence type="ECO:0000256" key="1">
    <source>
        <dbReference type="ARBA" id="ARBA00001947"/>
    </source>
</evidence>
<dbReference type="GO" id="GO:0005813">
    <property type="term" value="C:centrosome"/>
    <property type="evidence" value="ECO:0007669"/>
    <property type="project" value="UniProtKB-SubCell"/>
</dbReference>
<sequence>MVANGCSERPGESTKANKGSKRDETVSGAAMRRTTKKAGLSSEVSVPSGSTLRRSPRFNEKARPSAVIIAAKKNARLRQTNKKQLDVVVRDIYQTAREAKDMIRKETGIIYDPHMVKHQCLWDPNYPECPDRFSKVLERCEALGLLSRCTKINPREATEAEILTKHSPQLLEILKATEGVHDEDYLEKLSSNYDSIYVHPDTYQQSLIAVGSAIELVNAVCGKKIQNGMAIIRPPGHHAMKNEFCGYCFFNNVALAANHALEQGGISRILIVDWDVHHGQATQQMFYEDPRVVYFSIHRYEHGTFWPNLCESDYHYVGEGRGKGYNFNIPLNQTKMSDADYLAVFQQVLLPMAVEFQPELVLISAGYDAAIGCPEFGPDLVIVSAGYDSALGDEKGEMEVTPTCYAHMLSSLLQLANGKVVVVLEGGYCLKSLAEGAALTLRCLLGDPCPYLPKLPPPCDSIQDTILNVIYAHREYWQCFQFQDTYNLKSEPQDPVLCSVKSDGTVDADETKDDEELDTVARHLPVVKYLGSEEKPESYLTRDCYPIQDKEFQKELDARLNILITNTKLTFAPNKVCLVYDERMMKHKNAPEPSHPEKPERISTIYFRHEEYGLLERCHRLKARSVTQEELLLLHSKQHIDQIVGTKNMKFRDLHKMQENFRSVYLHPDTYDSACLAAGSLLQVVDSVLNGESQSGIAIVRPPGHHAEEDEPCGFCVFNTVSIAAKYAVEVHRLKRVLLVDWDVHHGNGSQHTFESDPRVLYLSLHRYDNGSFFPGSPDANYTVVGSGAGAGFNVNIPWNKHGMTDADYIAAFHRIVLPICYEFAPELVLISAGFDAAVGDPLGGCKVTPEAYGHLTHWLSALANGRVILSLEGGYNVTSISYAMTLCTKALLGDPLPMLQPRLAPCPSAVTTIKNVIRVHSKYWSNLKFDLALPKENVLPDAELSQKTEPFGNTNDMESFKIKGEGNDSSYVNANVITEISNNVPFQSPTELKGSYMLPASPTNEVMPNSMAKLNLDESSSPVKSDEVLHSSQCLVSMKEQTKSLESPMELSEDSSNFMVSSVSSLEGENQVWSQISSTSASESLEMITDNVSSFEFTTKAENEDNPLGSSLVSLPVQESKANIPKVSETDINFPTLYSNPRNIDANSNLQIRTNTFKTSPKLVAEGQVNLTSQADELIRKTADREENRPGSSREPDAGGSSVGGSGASGSPGQPQNLVDYLSDNLQLLLTGQMHAVIPLPSCPHLDAVREVPARGLDVQSPCMECGSVIENWVCLVCYTVHCGRYINGHMIEHGIETTHPLTLSFSDLSVWCYVCEAYVDNEAFYQAKNAVHRSKFGEDMPYAYGD</sequence>